<feature type="coiled-coil region" evidence="1">
    <location>
        <begin position="503"/>
        <end position="530"/>
    </location>
</feature>
<dbReference type="EMBL" id="UYJE01004519">
    <property type="protein sequence ID" value="VDI28747.1"/>
    <property type="molecule type" value="Genomic_DNA"/>
</dbReference>
<comment type="caution">
    <text evidence="4">The sequence shown here is derived from an EMBL/GenBank/DDBJ whole genome shotgun (WGS) entry which is preliminary data.</text>
</comment>
<evidence type="ECO:0000313" key="5">
    <source>
        <dbReference type="Proteomes" id="UP000596742"/>
    </source>
</evidence>
<keyword evidence="5" id="KW-1185">Reference proteome</keyword>
<feature type="signal peptide" evidence="2">
    <location>
        <begin position="1"/>
        <end position="19"/>
    </location>
</feature>
<keyword evidence="1" id="KW-0175">Coiled coil</keyword>
<dbReference type="SUPFAM" id="SSF49842">
    <property type="entry name" value="TNF-like"/>
    <property type="match status" value="1"/>
</dbReference>
<feature type="chain" id="PRO_5032717275" description="C1q domain-containing protein" evidence="2">
    <location>
        <begin position="20"/>
        <end position="959"/>
    </location>
</feature>
<dbReference type="InterPro" id="IPR008983">
    <property type="entry name" value="Tumour_necrosis_fac-like_dom"/>
</dbReference>
<feature type="domain" description="C1q" evidence="3">
    <location>
        <begin position="820"/>
        <end position="958"/>
    </location>
</feature>
<evidence type="ECO:0000256" key="2">
    <source>
        <dbReference type="SAM" id="SignalP"/>
    </source>
</evidence>
<sequence length="959" mass="106674">MVTFSLLCAILFGTLLVNAVKVKDSLPLAALEQQSSPEVVKESVTRPPIHWIPPEKVNAGNQPLVAVEQQFASTDKQTDKILVGGPINPEIGTHISNSENIPLVALEPKVKHIVQELDSATDTPIFGTQPHIAHTVQYTQPHNPGTNALKVSYQTLFEMITEEREARLKLEHRQTVLEQTLNQDVQKMQSEMKSWVSNQTEDVPINTTGLTQMADIFNAKLQNISDKVSKISSNFVSVLNEIASSKNEATQFNKNLHDIDTRTKYLEMFEGTVNNVISGFNYKQEALEREIKAAVKNMSTLFSTGSHYESDLNVLKTKTKHLEETVTDTNATINFLLSRINDGGSNTANITSIDNQINDLITSVNTSTRNYCDGKIAILRKTCLGEVTNLYKMTNANAGSINKNGAELSRQSHFIEFNLTETIRNVESNLNKEIHTLTEMHNKSSQLIMNNIDQLRTNENQIEQNLTKAMERLSLDCNQSVSEINAKLESQIMAVNISCISGSQKLESSLQELKGKLVEINDNLTRSVDETGKTSNKTIASVSMELKQTLQALEQRQNKSLHDIGEKNEQQKYISNSIKTNLTEEINRLNSSLHRKIGNVETEVKNEIVSIGEHCNSTIGNTLTKISELEKMQNTCCDGLEKHIAQVSEISLNNLTSLEKKLEVRIEMLNKEFNSTVSKLNPGLQTGLSAAFEIQINQTLDAIEAVTEKNISRIERRVMNDTVQLAGVNDRITQNALTVATIWQELNTLKNSYNKDVSDLKAEYSHNISSVETQFKTAITNIVKNEHANINSFLAGLGNLRHQFEDLQRNFSDVTHQVFVNSLKGKVAMTTCGSRSKAYSSSSVIPFSDIKTSYGIANFGDFNTTGKFSSQGPGLYLISAQIMSNSKGAEYRISKNGKEIIRVEVGPYHDDDTHNYHTGTGLAVVALDLNDKVWIEVLESVTSMYVFGAESCFTVIKLN</sequence>
<dbReference type="Pfam" id="PF00386">
    <property type="entry name" value="C1q"/>
    <property type="match status" value="1"/>
</dbReference>
<dbReference type="AlphaFoldDB" id="A0A8B6E563"/>
<keyword evidence="2" id="KW-0732">Signal</keyword>
<evidence type="ECO:0000259" key="3">
    <source>
        <dbReference type="SMART" id="SM00110"/>
    </source>
</evidence>
<organism evidence="4 5">
    <name type="scientific">Mytilus galloprovincialis</name>
    <name type="common">Mediterranean mussel</name>
    <dbReference type="NCBI Taxonomy" id="29158"/>
    <lineage>
        <taxon>Eukaryota</taxon>
        <taxon>Metazoa</taxon>
        <taxon>Spiralia</taxon>
        <taxon>Lophotrochozoa</taxon>
        <taxon>Mollusca</taxon>
        <taxon>Bivalvia</taxon>
        <taxon>Autobranchia</taxon>
        <taxon>Pteriomorphia</taxon>
        <taxon>Mytilida</taxon>
        <taxon>Mytiloidea</taxon>
        <taxon>Mytilidae</taxon>
        <taxon>Mytilinae</taxon>
        <taxon>Mytilus</taxon>
    </lineage>
</organism>
<reference evidence="4" key="1">
    <citation type="submission" date="2018-11" db="EMBL/GenBank/DDBJ databases">
        <authorList>
            <person name="Alioto T."/>
            <person name="Alioto T."/>
        </authorList>
    </citation>
    <scope>NUCLEOTIDE SEQUENCE</scope>
</reference>
<dbReference type="Proteomes" id="UP000596742">
    <property type="component" value="Unassembled WGS sequence"/>
</dbReference>
<dbReference type="Gene3D" id="2.60.120.40">
    <property type="match status" value="1"/>
</dbReference>
<evidence type="ECO:0000313" key="4">
    <source>
        <dbReference type="EMBL" id="VDI28747.1"/>
    </source>
</evidence>
<dbReference type="InterPro" id="IPR001073">
    <property type="entry name" value="C1q_dom"/>
</dbReference>
<name>A0A8B6E563_MYTGA</name>
<gene>
    <name evidence="4" type="ORF">MGAL_10B026119</name>
</gene>
<dbReference type="OrthoDB" id="10330017at2759"/>
<accession>A0A8B6E563</accession>
<evidence type="ECO:0000256" key="1">
    <source>
        <dbReference type="SAM" id="Coils"/>
    </source>
</evidence>
<dbReference type="SMART" id="SM00110">
    <property type="entry name" value="C1Q"/>
    <property type="match status" value="1"/>
</dbReference>
<protein>
    <recommendedName>
        <fullName evidence="3">C1q domain-containing protein</fullName>
    </recommendedName>
</protein>
<proteinExistence type="predicted"/>